<keyword evidence="1" id="KW-0496">Mitochondrion</keyword>
<name>C5HA16_TRIRU</name>
<protein>
    <submittedName>
        <fullName evidence="1">Hypothetical orf2</fullName>
    </submittedName>
</protein>
<organism evidence="1">
    <name type="scientific">Trichophyton rubrum</name>
    <name type="common">Athlete's foot fungus</name>
    <name type="synonym">Epidermophyton rubrum</name>
    <dbReference type="NCBI Taxonomy" id="5551"/>
    <lineage>
        <taxon>Eukaryota</taxon>
        <taxon>Fungi</taxon>
        <taxon>Dikarya</taxon>
        <taxon>Ascomycota</taxon>
        <taxon>Pezizomycotina</taxon>
        <taxon>Eurotiomycetes</taxon>
        <taxon>Eurotiomycetidae</taxon>
        <taxon>Onygenales</taxon>
        <taxon>Arthrodermataceae</taxon>
        <taxon>Trichophyton</taxon>
    </lineage>
</organism>
<accession>C5HA16</accession>
<dbReference type="GeneID" id="8207013"/>
<geneLocation type="mitochondrion" evidence="1"/>
<dbReference type="EMBL" id="FJ385026">
    <property type="protein sequence ID" value="ACR19566.1"/>
    <property type="molecule type" value="Genomic_DNA"/>
</dbReference>
<dbReference type="AlphaFoldDB" id="C5HA16"/>
<evidence type="ECO:0000313" key="1">
    <source>
        <dbReference type="EMBL" id="ACR19566.1"/>
    </source>
</evidence>
<reference evidence="1" key="1">
    <citation type="journal article" date="2009" name="BMC Genomics">
        <title>Recent dermatophyte divergence revealed by comparative and phylogenetic analysis of mitochondrial genomes.</title>
        <authorList>
            <person name="Wu Y."/>
            <person name="Yang J."/>
            <person name="Yang F."/>
            <person name="Liu T."/>
            <person name="Leng W.C."/>
            <person name="Chu Y.L."/>
            <person name="Jin Q."/>
        </authorList>
    </citation>
    <scope>NUCLEOTIDE SEQUENCE</scope>
    <source>
        <strain evidence="1">BMU 01672</strain>
    </source>
</reference>
<sequence length="281" mass="33861">MFNLWRDKCFINGLLYEKLYLTHLGLYKDNVEMNLQKPGVFLINIRFLKKDTNILIYNYIFYPKEFIDSLIMFFIVRDNFIKSLTFRESGDFLCIIDDSLNIHDHVKEIFKYINSFNVYLYEELKYIKSNKEYENFFYLDLVKKSTIALNNDELIEVFNNIVKKNYQKLELKSFTDIYPYCKIDDDIDLINGTLFLIKDINAFLFDIRKSGYIISQGPQAWRGQINTMNHFLNNLDIDYRDSLYNHLDYHTYHGTVQFQERLPRKAFSFKNIHNLIGNIRF</sequence>
<dbReference type="RefSeq" id="YP_002970778.1">
    <property type="nucleotide sequence ID" value="NC_012824.1"/>
</dbReference>
<proteinExistence type="predicted"/>